<dbReference type="Gene3D" id="1.10.238.270">
    <property type="match status" value="1"/>
</dbReference>
<organism evidence="2 3">
    <name type="scientific">Vanessa tameamea</name>
    <name type="common">Kamehameha butterfly</name>
    <dbReference type="NCBI Taxonomy" id="334116"/>
    <lineage>
        <taxon>Eukaryota</taxon>
        <taxon>Metazoa</taxon>
        <taxon>Ecdysozoa</taxon>
        <taxon>Arthropoda</taxon>
        <taxon>Hexapoda</taxon>
        <taxon>Insecta</taxon>
        <taxon>Pterygota</taxon>
        <taxon>Neoptera</taxon>
        <taxon>Endopterygota</taxon>
        <taxon>Lepidoptera</taxon>
        <taxon>Glossata</taxon>
        <taxon>Ditrysia</taxon>
        <taxon>Papilionoidea</taxon>
        <taxon>Nymphalidae</taxon>
        <taxon>Nymphalinae</taxon>
        <taxon>Vanessa</taxon>
    </lineage>
</organism>
<dbReference type="RefSeq" id="XP_026488716.2">
    <property type="nucleotide sequence ID" value="XM_026632931.2"/>
</dbReference>
<dbReference type="Proteomes" id="UP001652626">
    <property type="component" value="Chromosome 11"/>
</dbReference>
<dbReference type="OMA" id="NCPAYDI"/>
<reference evidence="3" key="1">
    <citation type="submission" date="2025-08" db="UniProtKB">
        <authorList>
            <consortium name="RefSeq"/>
        </authorList>
    </citation>
    <scope>IDENTIFICATION</scope>
    <source>
        <tissue evidence="3">Whole body</tissue>
    </source>
</reference>
<keyword evidence="1" id="KW-0732">Signal</keyword>
<dbReference type="GeneID" id="113395338"/>
<feature type="chain" id="PRO_5045902440" evidence="1">
    <location>
        <begin position="21"/>
        <end position="186"/>
    </location>
</feature>
<keyword evidence="2" id="KW-1185">Reference proteome</keyword>
<evidence type="ECO:0000313" key="3">
    <source>
        <dbReference type="RefSeq" id="XP_026488716.2"/>
    </source>
</evidence>
<accession>A0A8B8HYA2</accession>
<dbReference type="OrthoDB" id="7410140at2759"/>
<sequence length="186" mass="20214">MFRSLVVVFATIVTCQTNLAVDPPVVCGHIPTEVYSCLGAPKVVKMKVVNQCSKDLSECERMTCVFTKSGWMNGDKIDKEKLSAHFDQLARDHPEWEPAVQSTKTTCLTADLPAQGIHLNCPAYDAMTCSFASFIKNAQPSQWSSSPFCKPSRQFAAACPVCPSDCFAPLIPTGSCNACMSLPRSP</sequence>
<protein>
    <submittedName>
        <fullName evidence="3">Uncharacterized protein LOC113395338</fullName>
    </submittedName>
</protein>
<evidence type="ECO:0000256" key="1">
    <source>
        <dbReference type="SAM" id="SignalP"/>
    </source>
</evidence>
<name>A0A8B8HYA2_VANTA</name>
<gene>
    <name evidence="3" type="primary">LOC113395338</name>
</gene>
<dbReference type="AlphaFoldDB" id="A0A8B8HYA2"/>
<evidence type="ECO:0000313" key="2">
    <source>
        <dbReference type="Proteomes" id="UP001652626"/>
    </source>
</evidence>
<feature type="signal peptide" evidence="1">
    <location>
        <begin position="1"/>
        <end position="20"/>
    </location>
</feature>
<proteinExistence type="predicted"/>